<evidence type="ECO:0000256" key="7">
    <source>
        <dbReference type="ARBA" id="ARBA00023295"/>
    </source>
</evidence>
<dbReference type="InterPro" id="IPR003476">
    <property type="entry name" value="Glyco_hydro_42"/>
</dbReference>
<protein>
    <recommendedName>
        <fullName evidence="3 8">Beta-galactosidase</fullName>
        <shortName evidence="8">Beta-gal</shortName>
        <ecNumber evidence="3 8">3.2.1.23</ecNumber>
    </recommendedName>
</protein>
<evidence type="ECO:0000256" key="10">
    <source>
        <dbReference type="PIRSR" id="PIRSR001084-2"/>
    </source>
</evidence>
<evidence type="ECO:0000256" key="1">
    <source>
        <dbReference type="ARBA" id="ARBA00001412"/>
    </source>
</evidence>
<dbReference type="Proteomes" id="UP000216998">
    <property type="component" value="Unassembled WGS sequence"/>
</dbReference>
<dbReference type="Gene3D" id="3.40.50.880">
    <property type="match status" value="1"/>
</dbReference>
<evidence type="ECO:0000256" key="9">
    <source>
        <dbReference type="PIRSR" id="PIRSR001084-1"/>
    </source>
</evidence>
<feature type="binding site" evidence="10">
    <location>
        <position position="324"/>
    </location>
    <ligand>
        <name>substrate</name>
    </ligand>
</feature>
<comment type="catalytic activity">
    <reaction evidence="1 8">
        <text>Hydrolysis of terminal non-reducing beta-D-galactose residues in beta-D-galactosides.</text>
        <dbReference type="EC" id="3.2.1.23"/>
    </reaction>
</comment>
<dbReference type="EC" id="3.2.1.23" evidence="3 8"/>
<comment type="similarity">
    <text evidence="2 8">Belongs to the glycosyl hydrolase 42 family.</text>
</comment>
<organism evidence="14 15">
    <name type="scientific">Niveispirillum lacus</name>
    <dbReference type="NCBI Taxonomy" id="1981099"/>
    <lineage>
        <taxon>Bacteria</taxon>
        <taxon>Pseudomonadati</taxon>
        <taxon>Pseudomonadota</taxon>
        <taxon>Alphaproteobacteria</taxon>
        <taxon>Rhodospirillales</taxon>
        <taxon>Azospirillaceae</taxon>
        <taxon>Niveispirillum</taxon>
    </lineage>
</organism>
<evidence type="ECO:0000259" key="13">
    <source>
        <dbReference type="Pfam" id="PF08533"/>
    </source>
</evidence>
<dbReference type="PIRSF" id="PIRSF001084">
    <property type="entry name" value="B-galactosidase"/>
    <property type="match status" value="1"/>
</dbReference>
<keyword evidence="5 8" id="KW-0378">Hydrolase</keyword>
<dbReference type="Pfam" id="PF02449">
    <property type="entry name" value="Glyco_hydro_42"/>
    <property type="match status" value="1"/>
</dbReference>
<evidence type="ECO:0000256" key="3">
    <source>
        <dbReference type="ARBA" id="ARBA00012756"/>
    </source>
</evidence>
<evidence type="ECO:0000256" key="5">
    <source>
        <dbReference type="ARBA" id="ARBA00022801"/>
    </source>
</evidence>
<dbReference type="PANTHER" id="PTHR36447">
    <property type="entry name" value="BETA-GALACTOSIDASE GANA"/>
    <property type="match status" value="1"/>
</dbReference>
<keyword evidence="15" id="KW-1185">Reference proteome</keyword>
<sequence length="654" mass="74055">MLGVCYYPEHWPEEWWADDARRMKDLGLTYVRVGEFAWSRYEPEPGVYDFGWYDRALDTLGKAGLKIVACTPTATPPKWLIDRYPDILPVDPITGQVRGFGSRRHYDFSSETYLRESIRITTALAERYGKHDAIVGWQTDNEIACHDTALSASPNARRAFQDWCRAKYVDIATLNKAWGNIFWSMEYRSFEEIEVPFLAVTETSPAHRMAFRRFTSDRVALYHKAQVDILRAHSPGRFITHNFIPPTDTGIDNYTMCRDLDFASFDNYPLGRTDVWMAKRPASEFRPYMRTGHPDYCTFLFDQTRSLAGGKFWIMEQQPGPVNWAGHNPRPLPGMIRLWTLEAFAHGAEVVSYFRWRQAPFAQEQMHAGLLRPDRTPSEAWPEVEQALRELKTLDLAPVPGAKARIAILYDHEAQWLGETERQADSYSHPDIMVNWYMAARRLGLDVDFIPADGDPNGYDIVLVPGLAMPDAATVKRLGDSGALLLFAARSGAKARDVNLPEGLPPGELRQLLPIRVTSVGTARPDCPEGMVWRNHTYQAFTWFEALELVGEVDVQASLADGSPALVRKNNALYMATLPEQDFIADLLETLCAERGVPTVRLPDDLRLRRRGDLTFAFNYAAVAREAPAPANAHFVLGSRTVAPRDLAVWRVPS</sequence>
<dbReference type="Gene3D" id="3.20.20.80">
    <property type="entry name" value="Glycosidases"/>
    <property type="match status" value="1"/>
</dbReference>
<gene>
    <name evidence="14" type="ORF">CHU95_11020</name>
</gene>
<evidence type="ECO:0000256" key="4">
    <source>
        <dbReference type="ARBA" id="ARBA00022723"/>
    </source>
</evidence>
<feature type="active site" description="Nucleophile" evidence="9">
    <location>
        <position position="316"/>
    </location>
</feature>
<feature type="active site" description="Proton donor" evidence="9">
    <location>
        <position position="142"/>
    </location>
</feature>
<dbReference type="InterPro" id="IPR013780">
    <property type="entry name" value="Glyco_hydro_b"/>
</dbReference>
<accession>A0A255YZ95</accession>
<dbReference type="EMBL" id="NOXU01000028">
    <property type="protein sequence ID" value="OYQ34542.1"/>
    <property type="molecule type" value="Genomic_DNA"/>
</dbReference>
<keyword evidence="6" id="KW-0862">Zinc</keyword>
<dbReference type="GO" id="GO:0004565">
    <property type="term" value="F:beta-galactosidase activity"/>
    <property type="evidence" value="ECO:0007669"/>
    <property type="project" value="UniProtKB-EC"/>
</dbReference>
<evidence type="ECO:0000256" key="8">
    <source>
        <dbReference type="PIRNR" id="PIRNR001084"/>
    </source>
</evidence>
<dbReference type="InterPro" id="IPR013739">
    <property type="entry name" value="Beta_galactosidase_C"/>
</dbReference>
<feature type="binding site" evidence="10">
    <location>
        <position position="141"/>
    </location>
    <ligand>
        <name>substrate</name>
    </ligand>
</feature>
<dbReference type="Pfam" id="PF08533">
    <property type="entry name" value="Glyco_hydro_42C"/>
    <property type="match status" value="1"/>
</dbReference>
<dbReference type="InterPro" id="IPR017853">
    <property type="entry name" value="GH"/>
</dbReference>
<feature type="domain" description="Glycoside hydrolase family 42 N-terminal" evidence="11">
    <location>
        <begin position="5"/>
        <end position="393"/>
    </location>
</feature>
<dbReference type="InterPro" id="IPR013738">
    <property type="entry name" value="Beta_galactosidase_Trimer"/>
</dbReference>
<evidence type="ECO:0000256" key="2">
    <source>
        <dbReference type="ARBA" id="ARBA00005940"/>
    </source>
</evidence>
<dbReference type="GO" id="GO:0006012">
    <property type="term" value="P:galactose metabolic process"/>
    <property type="evidence" value="ECO:0007669"/>
    <property type="project" value="InterPro"/>
</dbReference>
<evidence type="ECO:0000256" key="6">
    <source>
        <dbReference type="ARBA" id="ARBA00022833"/>
    </source>
</evidence>
<name>A0A255YZ95_9PROT</name>
<keyword evidence="7 8" id="KW-0326">Glycosidase</keyword>
<comment type="caution">
    <text evidence="14">The sequence shown here is derived from an EMBL/GenBank/DDBJ whole genome shotgun (WGS) entry which is preliminary data.</text>
</comment>
<dbReference type="InterPro" id="IPR013529">
    <property type="entry name" value="Glyco_hydro_42_N"/>
</dbReference>
<dbReference type="AlphaFoldDB" id="A0A255YZ95"/>
<dbReference type="RefSeq" id="WP_094456392.1">
    <property type="nucleotide sequence ID" value="NZ_NOXU01000028.1"/>
</dbReference>
<feature type="domain" description="Beta-galactosidase C-terminal" evidence="13">
    <location>
        <begin position="606"/>
        <end position="651"/>
    </location>
</feature>
<dbReference type="SUPFAM" id="SSF51445">
    <property type="entry name" value="(Trans)glycosidases"/>
    <property type="match status" value="1"/>
</dbReference>
<evidence type="ECO:0000259" key="11">
    <source>
        <dbReference type="Pfam" id="PF02449"/>
    </source>
</evidence>
<dbReference type="SUPFAM" id="SSF51011">
    <property type="entry name" value="Glycosyl hydrolase domain"/>
    <property type="match status" value="1"/>
</dbReference>
<dbReference type="GO" id="GO:0009341">
    <property type="term" value="C:beta-galactosidase complex"/>
    <property type="evidence" value="ECO:0007669"/>
    <property type="project" value="InterPro"/>
</dbReference>
<proteinExistence type="inferred from homology"/>
<dbReference type="Pfam" id="PF08532">
    <property type="entry name" value="Glyco_hydro_42M"/>
    <property type="match status" value="1"/>
</dbReference>
<dbReference type="OrthoDB" id="9800974at2"/>
<evidence type="ECO:0000313" key="15">
    <source>
        <dbReference type="Proteomes" id="UP000216998"/>
    </source>
</evidence>
<dbReference type="CDD" id="cd03143">
    <property type="entry name" value="A4_beta-galactosidase_middle_domain"/>
    <property type="match status" value="1"/>
</dbReference>
<reference evidence="14 15" key="1">
    <citation type="submission" date="2017-07" db="EMBL/GenBank/DDBJ databases">
        <title>Niveispirillum cyanobacteriorum sp. nov., isolated from cyanobacterial aggregates in a eutrophic lake.</title>
        <authorList>
            <person name="Cai H."/>
        </authorList>
    </citation>
    <scope>NUCLEOTIDE SEQUENCE [LARGE SCALE GENOMIC DNA]</scope>
    <source>
        <strain evidence="15">TH1-14</strain>
    </source>
</reference>
<keyword evidence="4" id="KW-0479">Metal-binding</keyword>
<feature type="binding site" evidence="10">
    <location>
        <position position="103"/>
    </location>
    <ligand>
        <name>substrate</name>
    </ligand>
</feature>
<evidence type="ECO:0000313" key="14">
    <source>
        <dbReference type="EMBL" id="OYQ34542.1"/>
    </source>
</evidence>
<dbReference type="GO" id="GO:0046872">
    <property type="term" value="F:metal ion binding"/>
    <property type="evidence" value="ECO:0007669"/>
    <property type="project" value="UniProtKB-KW"/>
</dbReference>
<dbReference type="PANTHER" id="PTHR36447:SF2">
    <property type="entry name" value="BETA-GALACTOSIDASE YESZ"/>
    <property type="match status" value="1"/>
</dbReference>
<dbReference type="InterPro" id="IPR029062">
    <property type="entry name" value="Class_I_gatase-like"/>
</dbReference>
<dbReference type="SUPFAM" id="SSF52317">
    <property type="entry name" value="Class I glutamine amidotransferase-like"/>
    <property type="match status" value="1"/>
</dbReference>
<evidence type="ECO:0000259" key="12">
    <source>
        <dbReference type="Pfam" id="PF08532"/>
    </source>
</evidence>
<dbReference type="Gene3D" id="2.60.40.1180">
    <property type="entry name" value="Golgi alpha-mannosidase II"/>
    <property type="match status" value="1"/>
</dbReference>
<feature type="domain" description="Beta-galactosidase trimerisation" evidence="12">
    <location>
        <begin position="404"/>
        <end position="597"/>
    </location>
</feature>